<accession>A0A2A9PBN6</accession>
<name>A0A2A9PBN6_OPHUN</name>
<feature type="region of interest" description="Disordered" evidence="1">
    <location>
        <begin position="119"/>
        <end position="166"/>
    </location>
</feature>
<feature type="region of interest" description="Disordered" evidence="1">
    <location>
        <begin position="95"/>
        <end position="114"/>
    </location>
</feature>
<protein>
    <submittedName>
        <fullName evidence="2">Uncharacterized protein</fullName>
    </submittedName>
</protein>
<proteinExistence type="predicted"/>
<evidence type="ECO:0000313" key="2">
    <source>
        <dbReference type="EMBL" id="PFH58226.1"/>
    </source>
</evidence>
<sequence length="559" mass="60716">MSAAVDVEAVRRACMADLGRSRLDQLPLSDREVNGPSFRPSRDGLAMRFAPQVRDALKSKWNVTIQDEESEQIEGLANDDARPWAVKAAHIPTKPAPLRASMPAKASDKTVTGHLGRYAVSTPTGRQQPNGKPQTGKPQTGKPQTGKPQTSKPQLTEPRPAAARPATLVEDVLCSGTCNMTTSDGAQEAIVGFSMFINVETDCAFLALTLPGGERRVYNVLDLQAPVQKKHRCIVTARPGKGDFHYGLKLENDEHTAKFRGYLENLRVAALREQSLVMPSSVPEPAREQQPVKQADTNTSALEDLIGLEIAPPAPGDIIKEECESATTAVEPPDHLGEFLQRTLNDFSGLSLQNIEDSARGIDDQAIQLWINRSCVETEWDNMKADVLDFIRALRRIEKKLEASRAGDTPSEASHEPVRKRQAERSLERVQYTAAEMKSLKSKASPCPDLRGKVDFSSGTSTPKAASTDTPKAAITVERSRLPSLSKCREWLLGSTVETKDVSKEESVTPVQDCAESAELMEIDTIPAPIVQPVPVAAPVAVSVLGGQTPGLKTSRWAS</sequence>
<feature type="region of interest" description="Disordered" evidence="1">
    <location>
        <begin position="402"/>
        <end position="471"/>
    </location>
</feature>
<feature type="compositionally biased region" description="Polar residues" evidence="1">
    <location>
        <begin position="457"/>
        <end position="470"/>
    </location>
</feature>
<dbReference type="EMBL" id="LAZP02000314">
    <property type="protein sequence ID" value="PFH58226.1"/>
    <property type="molecule type" value="Genomic_DNA"/>
</dbReference>
<gene>
    <name evidence="2" type="ORF">XA68_14005</name>
</gene>
<dbReference type="OrthoDB" id="5143322at2759"/>
<comment type="caution">
    <text evidence="2">The sequence shown here is derived from an EMBL/GenBank/DDBJ whole genome shotgun (WGS) entry which is preliminary data.</text>
</comment>
<dbReference type="Proteomes" id="UP000037136">
    <property type="component" value="Unassembled WGS sequence"/>
</dbReference>
<evidence type="ECO:0000256" key="1">
    <source>
        <dbReference type="SAM" id="MobiDB-lite"/>
    </source>
</evidence>
<reference evidence="2 3" key="2">
    <citation type="journal article" date="2017" name="Sci. Rep.">
        <title>Ant-infecting Ophiocordyceps genomes reveal a high diversity of potential behavioral manipulation genes and a possible major role for enterotoxins.</title>
        <authorList>
            <person name="de Bekker C."/>
            <person name="Ohm R.A."/>
            <person name="Evans H.C."/>
            <person name="Brachmann A."/>
            <person name="Hughes D.P."/>
        </authorList>
    </citation>
    <scope>NUCLEOTIDE SEQUENCE [LARGE SCALE GENOMIC DNA]</scope>
    <source>
        <strain evidence="2 3">SC16a</strain>
    </source>
</reference>
<dbReference type="AlphaFoldDB" id="A0A2A9PBN6"/>
<evidence type="ECO:0000313" key="3">
    <source>
        <dbReference type="Proteomes" id="UP000037136"/>
    </source>
</evidence>
<feature type="compositionally biased region" description="Basic and acidic residues" evidence="1">
    <location>
        <begin position="413"/>
        <end position="428"/>
    </location>
</feature>
<keyword evidence="3" id="KW-1185">Reference proteome</keyword>
<organism evidence="2 3">
    <name type="scientific">Ophiocordyceps unilateralis</name>
    <name type="common">Zombie-ant fungus</name>
    <name type="synonym">Torrubia unilateralis</name>
    <dbReference type="NCBI Taxonomy" id="268505"/>
    <lineage>
        <taxon>Eukaryota</taxon>
        <taxon>Fungi</taxon>
        <taxon>Dikarya</taxon>
        <taxon>Ascomycota</taxon>
        <taxon>Pezizomycotina</taxon>
        <taxon>Sordariomycetes</taxon>
        <taxon>Hypocreomycetidae</taxon>
        <taxon>Hypocreales</taxon>
        <taxon>Ophiocordycipitaceae</taxon>
        <taxon>Ophiocordyceps</taxon>
    </lineage>
</organism>
<reference evidence="2 3" key="1">
    <citation type="journal article" date="2015" name="BMC Genomics">
        <title>Gene expression during zombie ant biting behavior reflects the complexity underlying fungal parasitic behavioral manipulation.</title>
        <authorList>
            <person name="de Bekker C."/>
            <person name="Ohm R.A."/>
            <person name="Loreto R.G."/>
            <person name="Sebastian A."/>
            <person name="Albert I."/>
            <person name="Merrow M."/>
            <person name="Brachmann A."/>
            <person name="Hughes D.P."/>
        </authorList>
    </citation>
    <scope>NUCLEOTIDE SEQUENCE [LARGE SCALE GENOMIC DNA]</scope>
    <source>
        <strain evidence="2 3">SC16a</strain>
    </source>
</reference>
<feature type="compositionally biased region" description="Polar residues" evidence="1">
    <location>
        <begin position="121"/>
        <end position="154"/>
    </location>
</feature>